<proteinExistence type="predicted"/>
<organism evidence="2 3">
    <name type="scientific">Halomonas salipaludis</name>
    <dbReference type="NCBI Taxonomy" id="2032625"/>
    <lineage>
        <taxon>Bacteria</taxon>
        <taxon>Pseudomonadati</taxon>
        <taxon>Pseudomonadota</taxon>
        <taxon>Gammaproteobacteria</taxon>
        <taxon>Oceanospirillales</taxon>
        <taxon>Halomonadaceae</taxon>
        <taxon>Halomonas</taxon>
    </lineage>
</organism>
<keyword evidence="1" id="KW-0143">Chaperone</keyword>
<dbReference type="Proteomes" id="UP000217771">
    <property type="component" value="Unassembled WGS sequence"/>
</dbReference>
<dbReference type="InterPro" id="IPR036411">
    <property type="entry name" value="TorD-like_sf"/>
</dbReference>
<dbReference type="Gene3D" id="1.10.3480.10">
    <property type="entry name" value="TorD-like"/>
    <property type="match status" value="1"/>
</dbReference>
<accession>A0A2A2F302</accession>
<dbReference type="EMBL" id="NSKB01000001">
    <property type="protein sequence ID" value="PAU79328.1"/>
    <property type="molecule type" value="Genomic_DNA"/>
</dbReference>
<evidence type="ECO:0000313" key="2">
    <source>
        <dbReference type="EMBL" id="PAU79328.1"/>
    </source>
</evidence>
<reference evidence="2 3" key="1">
    <citation type="submission" date="2017-08" db="EMBL/GenBank/DDBJ databases">
        <title>Halomonas alkalisoli sp. nov., isolated from saline alkaline soil.</title>
        <authorList>
            <person name="Wang D."/>
            <person name="Zhang G."/>
        </authorList>
    </citation>
    <scope>NUCLEOTIDE SEQUENCE [LARGE SCALE GENOMIC DNA]</scope>
    <source>
        <strain evidence="2 3">WRN001</strain>
    </source>
</reference>
<keyword evidence="3" id="KW-1185">Reference proteome</keyword>
<name>A0A2A2F302_9GAMM</name>
<dbReference type="InterPro" id="IPR050289">
    <property type="entry name" value="TorD/DmsD_chaperones"/>
</dbReference>
<sequence length="208" mass="22677">MNHATDTPSAIDDSDALRADVYRLLSRLLSAPPDAALLTFVAELEAEGDETALSQAWQALAQAAGTADSEALPRAHFRHLIGVIQGEVVPYASWYLHGTLMDEPVVAVRRDLRRLGLERDPAVKEPEDHLAALCDAMAWLIEQAPAEQASFFNHHLASWGERCMRDLAAVDTPFYASVGRLGQAYLAMEAERHDAALSAVRIVDPAPN</sequence>
<dbReference type="OrthoDB" id="8526323at2"/>
<dbReference type="SUPFAM" id="SSF89155">
    <property type="entry name" value="TorD-like"/>
    <property type="match status" value="1"/>
</dbReference>
<protein>
    <submittedName>
        <fullName evidence="2">Molecular chaperone TorD</fullName>
    </submittedName>
</protein>
<dbReference type="RefSeq" id="WP_095619338.1">
    <property type="nucleotide sequence ID" value="NZ_NSKB01000001.1"/>
</dbReference>
<dbReference type="AlphaFoldDB" id="A0A2A2F302"/>
<gene>
    <name evidence="2" type="ORF">CK498_02850</name>
</gene>
<evidence type="ECO:0000256" key="1">
    <source>
        <dbReference type="ARBA" id="ARBA00023186"/>
    </source>
</evidence>
<comment type="caution">
    <text evidence="2">The sequence shown here is derived from an EMBL/GenBank/DDBJ whole genome shotgun (WGS) entry which is preliminary data.</text>
</comment>
<dbReference type="PANTHER" id="PTHR34227:SF1">
    <property type="entry name" value="DIMETHYL SULFOXIDE REDUCTASE CHAPERONE-RELATED"/>
    <property type="match status" value="1"/>
</dbReference>
<dbReference type="InterPro" id="IPR020945">
    <property type="entry name" value="DMSO/NO3_reduct_chaperone"/>
</dbReference>
<dbReference type="PANTHER" id="PTHR34227">
    <property type="entry name" value="CHAPERONE PROTEIN YCDY"/>
    <property type="match status" value="1"/>
</dbReference>
<dbReference type="Pfam" id="PF02613">
    <property type="entry name" value="Nitrate_red_del"/>
    <property type="match status" value="1"/>
</dbReference>
<evidence type="ECO:0000313" key="3">
    <source>
        <dbReference type="Proteomes" id="UP000217771"/>
    </source>
</evidence>